<keyword evidence="1 3" id="KW-0378">Hydrolase</keyword>
<keyword evidence="4" id="KW-0732">Signal</keyword>
<feature type="signal peptide" evidence="4">
    <location>
        <begin position="1"/>
        <end position="24"/>
    </location>
</feature>
<proteinExistence type="inferred from homology"/>
<dbReference type="eggNOG" id="COG4124">
    <property type="taxonomic scope" value="Bacteria"/>
</dbReference>
<evidence type="ECO:0000256" key="3">
    <source>
        <dbReference type="PROSITE-ProRule" id="PRU01100"/>
    </source>
</evidence>
<dbReference type="KEGG" id="sna:Snas_5243"/>
<accession>D3QBY8</accession>
<feature type="active site" description="Proton donor" evidence="3">
    <location>
        <position position="161"/>
    </location>
</feature>
<dbReference type="OrthoDB" id="9816550at2"/>
<dbReference type="Gene3D" id="3.20.20.80">
    <property type="entry name" value="Glycosidases"/>
    <property type="match status" value="1"/>
</dbReference>
<dbReference type="InterPro" id="IPR022790">
    <property type="entry name" value="GH26_dom"/>
</dbReference>
<reference evidence="6 7" key="1">
    <citation type="journal article" date="2009" name="Stand. Genomic Sci.">
        <title>Complete genome sequence of Stackebrandtia nassauensis type strain (LLR-40K-21).</title>
        <authorList>
            <person name="Munk C."/>
            <person name="Lapidus A."/>
            <person name="Copeland A."/>
            <person name="Jando M."/>
            <person name="Mayilraj S."/>
            <person name="Glavina Del Rio T."/>
            <person name="Nolan M."/>
            <person name="Chen F."/>
            <person name="Lucas S."/>
            <person name="Tice H."/>
            <person name="Cheng J.F."/>
            <person name="Han C."/>
            <person name="Detter J.C."/>
            <person name="Bruce D."/>
            <person name="Goodwin L."/>
            <person name="Chain P."/>
            <person name="Pitluck S."/>
            <person name="Goker M."/>
            <person name="Ovchinikova G."/>
            <person name="Pati A."/>
            <person name="Ivanova N."/>
            <person name="Mavromatis K."/>
            <person name="Chen A."/>
            <person name="Palaniappan K."/>
            <person name="Land M."/>
            <person name="Hauser L."/>
            <person name="Chang Y.J."/>
            <person name="Jeffries C.D."/>
            <person name="Bristow J."/>
            <person name="Eisen J.A."/>
            <person name="Markowitz V."/>
            <person name="Hugenholtz P."/>
            <person name="Kyrpides N.C."/>
            <person name="Klenk H.P."/>
        </authorList>
    </citation>
    <scope>NUCLEOTIDE SEQUENCE [LARGE SCALE GENOMIC DNA]</scope>
    <source>
        <strain evidence="7">DSM 44728 / CIP 108903 / NRRL B-16338 / NBRC 102104 / LLR-40K-21</strain>
    </source>
</reference>
<dbReference type="GO" id="GO:0004553">
    <property type="term" value="F:hydrolase activity, hydrolyzing O-glycosyl compounds"/>
    <property type="evidence" value="ECO:0007669"/>
    <property type="project" value="InterPro"/>
</dbReference>
<evidence type="ECO:0000259" key="5">
    <source>
        <dbReference type="PROSITE" id="PS51764"/>
    </source>
</evidence>
<keyword evidence="7" id="KW-1185">Reference proteome</keyword>
<dbReference type="InterPro" id="IPR017853">
    <property type="entry name" value="GH"/>
</dbReference>
<sequence>MRPPLRKKRAIVIFTTMAAMIAAAAIGIPVFADTNDSGDRDCQVSEILVNECRPWLGARASDYPQADDSVTEQVAHHEERIGKPLDIVHTFAAEGQLPLRTKEERALANREDTYLYQNWKPAAKWKDAAGGDAEMDEHIDAAADNIAEVAPKKIFLTIHHEPENDVSSDSACDTKEDAAAGTAADYRDMWHNVRERFDAKGIDNVVWVMDYMNYEAWDCLVPKLYPGDEYVDWVMFNAYGDGNKADFAENVGRFYDLLNGLSSEEMDLKSKPWGIVEWGMSDSTQEQARDYYEQAATAVEKNQFPKLSSYMIFDSPGTHEDGGLRVGYDDKGKADAEEQKRYTEFANNPVFEG</sequence>
<feature type="chain" id="PRO_5039328193" description="GH26 domain-containing protein" evidence="4">
    <location>
        <begin position="25"/>
        <end position="353"/>
    </location>
</feature>
<comment type="similarity">
    <text evidence="3">Belongs to the glycosyl hydrolase 26 family.</text>
</comment>
<dbReference type="PROSITE" id="PS51764">
    <property type="entry name" value="GH26"/>
    <property type="match status" value="1"/>
</dbReference>
<keyword evidence="2 3" id="KW-0326">Glycosidase</keyword>
<dbReference type="HOGENOM" id="CLU_038234_2_0_11"/>
<feature type="active site" description="Nucleophile" evidence="3">
    <location>
        <position position="277"/>
    </location>
</feature>
<dbReference type="Proteomes" id="UP000000844">
    <property type="component" value="Chromosome"/>
</dbReference>
<dbReference type="STRING" id="446470.Snas_5243"/>
<dbReference type="SUPFAM" id="SSF51445">
    <property type="entry name" value="(Trans)glycosidases"/>
    <property type="match status" value="1"/>
</dbReference>
<name>D3QBY8_STANL</name>
<evidence type="ECO:0000256" key="2">
    <source>
        <dbReference type="ARBA" id="ARBA00023295"/>
    </source>
</evidence>
<dbReference type="AlphaFoldDB" id="D3QBY8"/>
<dbReference type="Pfam" id="PF02156">
    <property type="entry name" value="Glyco_hydro_26"/>
    <property type="match status" value="1"/>
</dbReference>
<protein>
    <recommendedName>
        <fullName evidence="5">GH26 domain-containing protein</fullName>
    </recommendedName>
</protein>
<evidence type="ECO:0000256" key="4">
    <source>
        <dbReference type="SAM" id="SignalP"/>
    </source>
</evidence>
<gene>
    <name evidence="6" type="ordered locus">Snas_5243</name>
</gene>
<evidence type="ECO:0000313" key="7">
    <source>
        <dbReference type="Proteomes" id="UP000000844"/>
    </source>
</evidence>
<dbReference type="EMBL" id="CP001778">
    <property type="protein sequence ID" value="ADD44877.1"/>
    <property type="molecule type" value="Genomic_DNA"/>
</dbReference>
<evidence type="ECO:0000313" key="6">
    <source>
        <dbReference type="EMBL" id="ADD44877.1"/>
    </source>
</evidence>
<organism evidence="6 7">
    <name type="scientific">Stackebrandtia nassauensis (strain DSM 44728 / CIP 108903 / NRRL B-16338 / NBRC 102104 / LLR-40K-21)</name>
    <dbReference type="NCBI Taxonomy" id="446470"/>
    <lineage>
        <taxon>Bacteria</taxon>
        <taxon>Bacillati</taxon>
        <taxon>Actinomycetota</taxon>
        <taxon>Actinomycetes</taxon>
        <taxon>Glycomycetales</taxon>
        <taxon>Glycomycetaceae</taxon>
        <taxon>Stackebrandtia</taxon>
    </lineage>
</organism>
<evidence type="ECO:0000256" key="1">
    <source>
        <dbReference type="ARBA" id="ARBA00022801"/>
    </source>
</evidence>
<feature type="domain" description="GH26" evidence="5">
    <location>
        <begin position="8"/>
        <end position="322"/>
    </location>
</feature>
<dbReference type="CAZy" id="GH26">
    <property type="family name" value="Glycoside Hydrolase Family 26"/>
</dbReference>